<comment type="caution">
    <text evidence="1">The sequence shown here is derived from an EMBL/GenBank/DDBJ whole genome shotgun (WGS) entry which is preliminary data.</text>
</comment>
<reference evidence="1 2" key="1">
    <citation type="journal article" date="2020" name="Nature">
        <title>Six reference-quality genomes reveal evolution of bat adaptations.</title>
        <authorList>
            <person name="Jebb D."/>
            <person name="Huang Z."/>
            <person name="Pippel M."/>
            <person name="Hughes G.M."/>
            <person name="Lavrichenko K."/>
            <person name="Devanna P."/>
            <person name="Winkler S."/>
            <person name="Jermiin L.S."/>
            <person name="Skirmuntt E.C."/>
            <person name="Katzourakis A."/>
            <person name="Burkitt-Gray L."/>
            <person name="Ray D.A."/>
            <person name="Sullivan K.A.M."/>
            <person name="Roscito J.G."/>
            <person name="Kirilenko B.M."/>
            <person name="Davalos L.M."/>
            <person name="Corthals A.P."/>
            <person name="Power M.L."/>
            <person name="Jones G."/>
            <person name="Ransome R.D."/>
            <person name="Dechmann D.K.N."/>
            <person name="Locatelli A.G."/>
            <person name="Puechmaille S.J."/>
            <person name="Fedrigo O."/>
            <person name="Jarvis E.D."/>
            <person name="Hiller M."/>
            <person name="Vernes S.C."/>
            <person name="Myers E.W."/>
            <person name="Teeling E.C."/>
        </authorList>
    </citation>
    <scope>NUCLEOTIDE SEQUENCE [LARGE SCALE GENOMIC DNA]</scope>
    <source>
        <strain evidence="1">MMolMol1</strain>
        <tissue evidence="1">Muscle</tissue>
    </source>
</reference>
<organism evidence="1 2">
    <name type="scientific">Molossus molossus</name>
    <name type="common">Pallas' mastiff bat</name>
    <name type="synonym">Vespertilio molossus</name>
    <dbReference type="NCBI Taxonomy" id="27622"/>
    <lineage>
        <taxon>Eukaryota</taxon>
        <taxon>Metazoa</taxon>
        <taxon>Chordata</taxon>
        <taxon>Craniata</taxon>
        <taxon>Vertebrata</taxon>
        <taxon>Euteleostomi</taxon>
        <taxon>Mammalia</taxon>
        <taxon>Eutheria</taxon>
        <taxon>Laurasiatheria</taxon>
        <taxon>Chiroptera</taxon>
        <taxon>Yangochiroptera</taxon>
        <taxon>Molossidae</taxon>
        <taxon>Molossus</taxon>
    </lineage>
</organism>
<evidence type="ECO:0000313" key="2">
    <source>
        <dbReference type="Proteomes" id="UP000550707"/>
    </source>
</evidence>
<keyword evidence="2" id="KW-1185">Reference proteome</keyword>
<name>A0A7J8I047_MOLMO</name>
<proteinExistence type="predicted"/>
<protein>
    <submittedName>
        <fullName evidence="1">Uncharacterized protein</fullName>
    </submittedName>
</protein>
<accession>A0A7J8I047</accession>
<dbReference type="InParanoid" id="A0A7J8I047"/>
<dbReference type="AlphaFoldDB" id="A0A7J8I047"/>
<gene>
    <name evidence="1" type="ORF">HJG59_010885</name>
</gene>
<evidence type="ECO:0000313" key="1">
    <source>
        <dbReference type="EMBL" id="KAF6477993.1"/>
    </source>
</evidence>
<dbReference type="Proteomes" id="UP000550707">
    <property type="component" value="Unassembled WGS sequence"/>
</dbReference>
<sequence>MLSTGVDFTGASCLHCKVHKYSLKAEIALIIVVDMGSCGRKNSICSPLPSGTTRRWHMRTGSIHSEESREDPEGLVRTLTCEAGGFGRQEGAPGQEEEQACFQQGELVQLGKLGQVAKVR</sequence>
<dbReference type="EMBL" id="JACASF010000005">
    <property type="protein sequence ID" value="KAF6477993.1"/>
    <property type="molecule type" value="Genomic_DNA"/>
</dbReference>